<reference evidence="5" key="2">
    <citation type="submission" date="2019-07" db="EMBL/GenBank/DDBJ databases">
        <authorList>
            <person name="Yang Y."/>
            <person name="Bocs S."/>
            <person name="Baudouin L."/>
        </authorList>
    </citation>
    <scope>NUCLEOTIDE SEQUENCE</scope>
    <source>
        <tissue evidence="5">Spear leaf of Hainan Tall coconut</tissue>
    </source>
</reference>
<feature type="region of interest" description="Disordered" evidence="4">
    <location>
        <begin position="51"/>
        <end position="121"/>
    </location>
</feature>
<dbReference type="InterPro" id="IPR031425">
    <property type="entry name" value="NPR1/NH1-interacting"/>
</dbReference>
<dbReference type="PANTHER" id="PTHR33669">
    <property type="entry name" value="PROTEIN NEGATIVE REGULATOR OF RESISTANCE"/>
    <property type="match status" value="1"/>
</dbReference>
<comment type="caution">
    <text evidence="5">The sequence shown here is derived from an EMBL/GenBank/DDBJ whole genome shotgun (WGS) entry which is preliminary data.</text>
</comment>
<dbReference type="Proteomes" id="UP000797356">
    <property type="component" value="Chromosome 6"/>
</dbReference>
<reference evidence="5" key="1">
    <citation type="journal article" date="2017" name="Gigascience">
        <title>The genome draft of coconut (Cocos nucifera).</title>
        <authorList>
            <person name="Xiao Y."/>
            <person name="Xu P."/>
            <person name="Fan H."/>
            <person name="Baudouin L."/>
            <person name="Xia W."/>
            <person name="Bocs S."/>
            <person name="Xu J."/>
            <person name="Li Q."/>
            <person name="Guo A."/>
            <person name="Zhou L."/>
            <person name="Li J."/>
            <person name="Wu Y."/>
            <person name="Ma Z."/>
            <person name="Armero A."/>
            <person name="Issali A.E."/>
            <person name="Liu N."/>
            <person name="Peng M."/>
            <person name="Yang Y."/>
        </authorList>
    </citation>
    <scope>NUCLEOTIDE SEQUENCE</scope>
    <source>
        <tissue evidence="5">Spear leaf of Hainan Tall coconut</tissue>
    </source>
</reference>
<evidence type="ECO:0000256" key="2">
    <source>
        <dbReference type="ARBA" id="ARBA00009937"/>
    </source>
</evidence>
<evidence type="ECO:0000313" key="6">
    <source>
        <dbReference type="Proteomes" id="UP000797356"/>
    </source>
</evidence>
<dbReference type="AlphaFoldDB" id="A0A8K0IB63"/>
<dbReference type="PANTHER" id="PTHR33669:SF4">
    <property type="entry name" value="NRR REPRESSOR HOMOLOG 2"/>
    <property type="match status" value="1"/>
</dbReference>
<keyword evidence="6" id="KW-1185">Reference proteome</keyword>
<evidence type="ECO:0000256" key="1">
    <source>
        <dbReference type="ARBA" id="ARBA00004123"/>
    </source>
</evidence>
<dbReference type="GO" id="GO:0010112">
    <property type="term" value="P:regulation of systemic acquired resistance"/>
    <property type="evidence" value="ECO:0007669"/>
    <property type="project" value="InterPro"/>
</dbReference>
<gene>
    <name evidence="5" type="ORF">COCNU_06G009320</name>
</gene>
<name>A0A8K0IB63_COCNU</name>
<comment type="subcellular location">
    <subcellularLocation>
        <location evidence="1">Nucleus</location>
    </subcellularLocation>
</comment>
<comment type="similarity">
    <text evidence="2">Belongs to the NPR1-interactor family.</text>
</comment>
<evidence type="ECO:0000256" key="4">
    <source>
        <dbReference type="SAM" id="MobiDB-lite"/>
    </source>
</evidence>
<organism evidence="5 6">
    <name type="scientific">Cocos nucifera</name>
    <name type="common">Coconut palm</name>
    <dbReference type="NCBI Taxonomy" id="13894"/>
    <lineage>
        <taxon>Eukaryota</taxon>
        <taxon>Viridiplantae</taxon>
        <taxon>Streptophyta</taxon>
        <taxon>Embryophyta</taxon>
        <taxon>Tracheophyta</taxon>
        <taxon>Spermatophyta</taxon>
        <taxon>Magnoliopsida</taxon>
        <taxon>Liliopsida</taxon>
        <taxon>Arecaceae</taxon>
        <taxon>Arecoideae</taxon>
        <taxon>Cocoseae</taxon>
        <taxon>Attaleinae</taxon>
        <taxon>Cocos</taxon>
    </lineage>
</organism>
<evidence type="ECO:0000313" key="5">
    <source>
        <dbReference type="EMBL" id="KAG1347103.1"/>
    </source>
</evidence>
<evidence type="ECO:0000256" key="3">
    <source>
        <dbReference type="ARBA" id="ARBA00023242"/>
    </source>
</evidence>
<feature type="compositionally biased region" description="Low complexity" evidence="4">
    <location>
        <begin position="112"/>
        <end position="121"/>
    </location>
</feature>
<dbReference type="Pfam" id="PF15699">
    <property type="entry name" value="NPR1_interact"/>
    <property type="match status" value="1"/>
</dbReference>
<protein>
    <submittedName>
        <fullName evidence="5">NRR repressor</fullName>
    </submittedName>
</protein>
<proteinExistence type="inferred from homology"/>
<dbReference type="GO" id="GO:0005634">
    <property type="term" value="C:nucleus"/>
    <property type="evidence" value="ECO:0007669"/>
    <property type="project" value="UniProtKB-SubCell"/>
</dbReference>
<sequence length="121" mass="13622">MERNGGAKRPAFVVSPTPPPQPAAAAPLAEGDEEEQMEKFYALLENIKTMRGLWRTDPANKRPRREEPLWQPRFVREDFNDRNEDSGDPVGESSHSSKDGERKKGKEREEGSSSLDLSLSL</sequence>
<feature type="region of interest" description="Disordered" evidence="4">
    <location>
        <begin position="1"/>
        <end position="37"/>
    </location>
</feature>
<feature type="compositionally biased region" description="Basic and acidic residues" evidence="4">
    <location>
        <begin position="58"/>
        <end position="85"/>
    </location>
</feature>
<accession>A0A8K0IB63</accession>
<feature type="compositionally biased region" description="Basic and acidic residues" evidence="4">
    <location>
        <begin position="95"/>
        <end position="111"/>
    </location>
</feature>
<keyword evidence="3" id="KW-0539">Nucleus</keyword>
<dbReference type="EMBL" id="CM017877">
    <property type="protein sequence ID" value="KAG1347103.1"/>
    <property type="molecule type" value="Genomic_DNA"/>
</dbReference>
<dbReference type="OrthoDB" id="693542at2759"/>